<dbReference type="Pfam" id="PF00557">
    <property type="entry name" value="Peptidase_M24"/>
    <property type="match status" value="1"/>
</dbReference>
<dbReference type="GO" id="GO:0030145">
    <property type="term" value="F:manganese ion binding"/>
    <property type="evidence" value="ECO:0007669"/>
    <property type="project" value="InterPro"/>
</dbReference>
<keyword evidence="5" id="KW-0464">Manganese</keyword>
<comment type="similarity">
    <text evidence="2">Belongs to the peptidase M24B family.</text>
</comment>
<dbReference type="PANTHER" id="PTHR43226:SF4">
    <property type="entry name" value="XAA-PRO AMINOPEPTIDASE 3"/>
    <property type="match status" value="1"/>
</dbReference>
<dbReference type="KEGG" id="dfa:DFA_01033"/>
<sequence>MISSRLLSSHQNITSTALSKILSSANKALTSSSSSSQQQRSLYENVSMNNNNDQINSTTTTRQQYQFKRQRSWLLQESNTNSTKSSSYVTYNNSNPFSTYFIQQNNHQSSSLSSCQYSKSSSSPPVQIGQPTHETHPHLLAKGEVIKGVQLQEFKDRRKRFISAFADGSIVILFTPPEPMMSYDIPFSFRQNTNFFYYTGFNEPEGILVMEKISDNLHTETMFVREKIPEKELWEGPRCGPSNAVSKFGVNNAYTLDELHILNDIIRKSSSRGIFINSVRWDNLKIDYNNKTLYDVEPYLQMSRLVKSESEIKMMMESGSIAGQSFKDTMKFVKPGMNEYQASAFFEFSVKNRGAQRMSYPPVVAGGNNANTLHYISNNMLLKSGDLLLMDAGCEFWGFTSDITRTFPVNGKFTDAQKHLYEAVLDVNKKCIEMCRAGQTINTIHRYSVELIIGHLLRLGILDREPGTTSSAPITKQEIEDHVRLGKYHKFYPHSIGHYLGMDTHDTMSIPYGEILKPGMIITIEPGIYINEYDHEVSEQWRGINIRVEDDVAITQDDPINLTIDAPKEVDQIEYIMNSDN</sequence>
<evidence type="ECO:0000256" key="5">
    <source>
        <dbReference type="ARBA" id="ARBA00023211"/>
    </source>
</evidence>
<reference evidence="8" key="1">
    <citation type="journal article" date="2011" name="Genome Res.">
        <title>Phylogeny-wide analysis of social amoeba genomes highlights ancient origins for complex intercellular communication.</title>
        <authorList>
            <person name="Heidel A.J."/>
            <person name="Lawal H.M."/>
            <person name="Felder M."/>
            <person name="Schilde C."/>
            <person name="Helps N.R."/>
            <person name="Tunggal B."/>
            <person name="Rivero F."/>
            <person name="John U."/>
            <person name="Schleicher M."/>
            <person name="Eichinger L."/>
            <person name="Platzer M."/>
            <person name="Noegel A.A."/>
            <person name="Schaap P."/>
            <person name="Gloeckner G."/>
        </authorList>
    </citation>
    <scope>NUCLEOTIDE SEQUENCE [LARGE SCALE GENOMIC DNA]</scope>
    <source>
        <strain evidence="8">SH3</strain>
    </source>
</reference>
<dbReference type="InterPro" id="IPR000994">
    <property type="entry name" value="Pept_M24"/>
</dbReference>
<dbReference type="SUPFAM" id="SSF55920">
    <property type="entry name" value="Creatinase/aminopeptidase"/>
    <property type="match status" value="1"/>
</dbReference>
<evidence type="ECO:0000256" key="3">
    <source>
        <dbReference type="ARBA" id="ARBA00022723"/>
    </source>
</evidence>
<evidence type="ECO:0000256" key="1">
    <source>
        <dbReference type="ARBA" id="ARBA00001936"/>
    </source>
</evidence>
<evidence type="ECO:0000313" key="7">
    <source>
        <dbReference type="EMBL" id="EGG21158.1"/>
    </source>
</evidence>
<organism evidence="7 8">
    <name type="scientific">Cavenderia fasciculata</name>
    <name type="common">Slime mold</name>
    <name type="synonym">Dictyostelium fasciculatum</name>
    <dbReference type="NCBI Taxonomy" id="261658"/>
    <lineage>
        <taxon>Eukaryota</taxon>
        <taxon>Amoebozoa</taxon>
        <taxon>Evosea</taxon>
        <taxon>Eumycetozoa</taxon>
        <taxon>Dictyostelia</taxon>
        <taxon>Acytosteliales</taxon>
        <taxon>Cavenderiaceae</taxon>
        <taxon>Cavenderia</taxon>
    </lineage>
</organism>
<accession>F4PV42</accession>
<dbReference type="Pfam" id="PF05195">
    <property type="entry name" value="AMP_N"/>
    <property type="match status" value="1"/>
</dbReference>
<dbReference type="InterPro" id="IPR029149">
    <property type="entry name" value="Creatin/AminoP/Spt16_N"/>
</dbReference>
<protein>
    <submittedName>
        <fullName evidence="7">Peptidase M24 family protein</fullName>
    </submittedName>
</protein>
<dbReference type="PANTHER" id="PTHR43226">
    <property type="entry name" value="XAA-PRO AMINOPEPTIDASE 3"/>
    <property type="match status" value="1"/>
</dbReference>
<gene>
    <name evidence="7" type="primary">xpnpep3</name>
    <name evidence="7" type="ORF">DFA_01033</name>
</gene>
<dbReference type="EMBL" id="GL883010">
    <property type="protein sequence ID" value="EGG21158.1"/>
    <property type="molecule type" value="Genomic_DNA"/>
</dbReference>
<evidence type="ECO:0000259" key="6">
    <source>
        <dbReference type="SMART" id="SM01011"/>
    </source>
</evidence>
<dbReference type="GO" id="GO:0005739">
    <property type="term" value="C:mitochondrion"/>
    <property type="evidence" value="ECO:0007669"/>
    <property type="project" value="TreeGrafter"/>
</dbReference>
<dbReference type="AlphaFoldDB" id="F4PV42"/>
<dbReference type="STRING" id="1054147.F4PV42"/>
<dbReference type="InterPro" id="IPR052433">
    <property type="entry name" value="X-Pro_dipept-like"/>
</dbReference>
<dbReference type="OrthoDB" id="4215474at2759"/>
<dbReference type="OMA" id="DSYFWYL"/>
<dbReference type="InterPro" id="IPR036005">
    <property type="entry name" value="Creatinase/aminopeptidase-like"/>
</dbReference>
<dbReference type="SMART" id="SM01011">
    <property type="entry name" value="AMP_N"/>
    <property type="match status" value="1"/>
</dbReference>
<keyword evidence="8" id="KW-1185">Reference proteome</keyword>
<dbReference type="Gene3D" id="3.90.230.10">
    <property type="entry name" value="Creatinase/methionine aminopeptidase superfamily"/>
    <property type="match status" value="1"/>
</dbReference>
<dbReference type="SUPFAM" id="SSF53092">
    <property type="entry name" value="Creatinase/prolidase N-terminal domain"/>
    <property type="match status" value="1"/>
</dbReference>
<dbReference type="GO" id="GO:0006508">
    <property type="term" value="P:proteolysis"/>
    <property type="evidence" value="ECO:0007669"/>
    <property type="project" value="TreeGrafter"/>
</dbReference>
<name>F4PV42_CACFS</name>
<dbReference type="CDD" id="cd01087">
    <property type="entry name" value="Prolidase"/>
    <property type="match status" value="1"/>
</dbReference>
<keyword evidence="3" id="KW-0479">Metal-binding</keyword>
<feature type="domain" description="Aminopeptidase P N-terminal" evidence="6">
    <location>
        <begin position="149"/>
        <end position="282"/>
    </location>
</feature>
<keyword evidence="4" id="KW-0378">Hydrolase</keyword>
<evidence type="ECO:0000313" key="8">
    <source>
        <dbReference type="Proteomes" id="UP000007797"/>
    </source>
</evidence>
<proteinExistence type="inferred from homology"/>
<dbReference type="InterPro" id="IPR007865">
    <property type="entry name" value="Aminopep_P_N"/>
</dbReference>
<evidence type="ECO:0000256" key="2">
    <source>
        <dbReference type="ARBA" id="ARBA00008766"/>
    </source>
</evidence>
<comment type="cofactor">
    <cofactor evidence="1">
        <name>Mn(2+)</name>
        <dbReference type="ChEBI" id="CHEBI:29035"/>
    </cofactor>
</comment>
<dbReference type="GeneID" id="14874004"/>
<dbReference type="RefSeq" id="XP_004359008.1">
    <property type="nucleotide sequence ID" value="XM_004358951.1"/>
</dbReference>
<dbReference type="Gene3D" id="3.40.350.10">
    <property type="entry name" value="Creatinase/prolidase N-terminal domain"/>
    <property type="match status" value="1"/>
</dbReference>
<dbReference type="Proteomes" id="UP000007797">
    <property type="component" value="Unassembled WGS sequence"/>
</dbReference>
<evidence type="ECO:0000256" key="4">
    <source>
        <dbReference type="ARBA" id="ARBA00022801"/>
    </source>
</evidence>
<dbReference type="GO" id="GO:0070006">
    <property type="term" value="F:metalloaminopeptidase activity"/>
    <property type="evidence" value="ECO:0007669"/>
    <property type="project" value="InterPro"/>
</dbReference>